<organism evidence="1 2">
    <name type="scientific">Paenibacillus oralis</name>
    <dbReference type="NCBI Taxonomy" id="2490856"/>
    <lineage>
        <taxon>Bacteria</taxon>
        <taxon>Bacillati</taxon>
        <taxon>Bacillota</taxon>
        <taxon>Bacilli</taxon>
        <taxon>Bacillales</taxon>
        <taxon>Paenibacillaceae</taxon>
        <taxon>Paenibacillus</taxon>
    </lineage>
</organism>
<dbReference type="AlphaFoldDB" id="A0A3P3T9Y9"/>
<dbReference type="RefSeq" id="WP_128635847.1">
    <property type="nucleotide sequence ID" value="NZ_RRCN01000002.1"/>
</dbReference>
<reference evidence="1 2" key="1">
    <citation type="submission" date="2018-11" db="EMBL/GenBank/DDBJ databases">
        <title>Genome sequencing of Paenibacillus sp. KCOM 3021 (= ChDC PVNT-B20).</title>
        <authorList>
            <person name="Kook J.-K."/>
            <person name="Park S.-N."/>
            <person name="Lim Y.K."/>
        </authorList>
    </citation>
    <scope>NUCLEOTIDE SEQUENCE [LARGE SCALE GENOMIC DNA]</scope>
    <source>
        <strain evidence="1 2">KCOM 3021</strain>
    </source>
</reference>
<dbReference type="OrthoDB" id="1957948at2"/>
<comment type="caution">
    <text evidence="1">The sequence shown here is derived from an EMBL/GenBank/DDBJ whole genome shotgun (WGS) entry which is preliminary data.</text>
</comment>
<evidence type="ECO:0000313" key="1">
    <source>
        <dbReference type="EMBL" id="RRJ54762.1"/>
    </source>
</evidence>
<dbReference type="Proteomes" id="UP000267017">
    <property type="component" value="Unassembled WGS sequence"/>
</dbReference>
<accession>A0A3P3T9Y9</accession>
<sequence>METVKGLFDIELGYDMTTKEPIFLTEQARLMHEMIIGHPGSFNQIKQDLKGISRGGKAGLIVLDIKDEMLKDIMKECEVLGLQNISYLDLTQPNPHLNINPFKGPARGVAANFKEMVSNEMGNQDEYFKGIQDEFVFHCIMLGKTRFGNAFDLHILLRLMTEVRYLAVVVDEVRRYADEFSEELSFFEDADVSNIVEYFNNEVLQYQWNDSSDNPFERLPVSYPKGHKYEGMQVVQNRKENYIIGIRTCISDILSNPIIASSLMPAEGALDLDLFLAALFKEGGVLLVDTGESKVSRFMGQLISQKIQSAVFERSPFMAKIPIYLYVNAMRTYMNYGLIRLLLQGRSYKVGVICSIKELREIENDSDDSLLLKNIKNVVYRGINPNDANRLFRRKPHLNPEGVKQSVIAPEEFARLDFGHFYVESVNESLDEVKIRLAYFKSDQNTPSHNW</sequence>
<evidence type="ECO:0000313" key="2">
    <source>
        <dbReference type="Proteomes" id="UP000267017"/>
    </source>
</evidence>
<gene>
    <name evidence="1" type="ORF">EHV15_34790</name>
</gene>
<keyword evidence="2" id="KW-1185">Reference proteome</keyword>
<proteinExistence type="predicted"/>
<name>A0A3P3T9Y9_9BACL</name>
<protein>
    <submittedName>
        <fullName evidence="1">Uncharacterized protein</fullName>
    </submittedName>
</protein>
<dbReference type="EMBL" id="RRCN01000002">
    <property type="protein sequence ID" value="RRJ54762.1"/>
    <property type="molecule type" value="Genomic_DNA"/>
</dbReference>